<dbReference type="Proteomes" id="UP000008810">
    <property type="component" value="Chromosome 2"/>
</dbReference>
<dbReference type="Pfam" id="PF03478">
    <property type="entry name" value="Beta-prop_KIB1-4"/>
    <property type="match status" value="1"/>
</dbReference>
<feature type="domain" description="KIB1-4 beta-propeller" evidence="1">
    <location>
        <begin position="117"/>
        <end position="386"/>
    </location>
</feature>
<dbReference type="EMBL" id="CM000881">
    <property type="protein sequence ID" value="KQK02351.1"/>
    <property type="molecule type" value="Genomic_DNA"/>
</dbReference>
<dbReference type="RefSeq" id="XP_014753600.1">
    <property type="nucleotide sequence ID" value="XM_014898114.2"/>
</dbReference>
<dbReference type="EnsemblPlants" id="KQK02351">
    <property type="protein sequence ID" value="KQK02351"/>
    <property type="gene ID" value="BRADI_2g00960v3"/>
</dbReference>
<evidence type="ECO:0000313" key="3">
    <source>
        <dbReference type="EnsemblPlants" id="KQK02351"/>
    </source>
</evidence>
<dbReference type="ExpressionAtlas" id="A0A0Q3FT78">
    <property type="expression patterns" value="baseline and differential"/>
</dbReference>
<dbReference type="GeneID" id="100835394"/>
<proteinExistence type="predicted"/>
<accession>A0A0Q3FT78</accession>
<reference evidence="3" key="3">
    <citation type="submission" date="2018-08" db="UniProtKB">
        <authorList>
            <consortium name="EnsemblPlants"/>
        </authorList>
    </citation>
    <scope>IDENTIFICATION</scope>
    <source>
        <strain evidence="3">cv. Bd21</strain>
    </source>
</reference>
<dbReference type="PANTHER" id="PTHR33165:SF50">
    <property type="entry name" value="F-BOX DOMAIN-CONTAINING PROTEIN"/>
    <property type="match status" value="1"/>
</dbReference>
<organism evidence="2">
    <name type="scientific">Brachypodium distachyon</name>
    <name type="common">Purple false brome</name>
    <name type="synonym">Trachynia distachya</name>
    <dbReference type="NCBI Taxonomy" id="15368"/>
    <lineage>
        <taxon>Eukaryota</taxon>
        <taxon>Viridiplantae</taxon>
        <taxon>Streptophyta</taxon>
        <taxon>Embryophyta</taxon>
        <taxon>Tracheophyta</taxon>
        <taxon>Spermatophyta</taxon>
        <taxon>Magnoliopsida</taxon>
        <taxon>Liliopsida</taxon>
        <taxon>Poales</taxon>
        <taxon>Poaceae</taxon>
        <taxon>BOP clade</taxon>
        <taxon>Pooideae</taxon>
        <taxon>Stipodae</taxon>
        <taxon>Brachypodieae</taxon>
        <taxon>Brachypodium</taxon>
    </lineage>
</organism>
<dbReference type="OrthoDB" id="653077at2759"/>
<evidence type="ECO:0000313" key="2">
    <source>
        <dbReference type="EMBL" id="KQK02351.1"/>
    </source>
</evidence>
<gene>
    <name evidence="3" type="primary">LOC100835394</name>
    <name evidence="2" type="ORF">BRADI_2g00960v3</name>
</gene>
<name>A0A0Q3FT78_BRADI</name>
<evidence type="ECO:0000313" key="4">
    <source>
        <dbReference type="Proteomes" id="UP000008810"/>
    </source>
</evidence>
<evidence type="ECO:0000259" key="1">
    <source>
        <dbReference type="Pfam" id="PF03478"/>
    </source>
</evidence>
<dbReference type="AlphaFoldDB" id="A0A0Q3FT78"/>
<protein>
    <recommendedName>
        <fullName evidence="1">KIB1-4 beta-propeller domain-containing protein</fullName>
    </recommendedName>
</protein>
<dbReference type="PANTHER" id="PTHR33165">
    <property type="entry name" value="F-BOX DOMAIN CONTAINING PROTEIN-LIKE-RELATED"/>
    <property type="match status" value="1"/>
</dbReference>
<sequence length="452" mass="51336">MGARSGASRRRRRGLLRRNEQHIISSRRPMDAGDTSCWATSLHADLVRLIGWRVLAGDLLDYVRFRAVCPLWRSSTARPRGRGLVDARFRPRQWMVMAEKCGLHPGHPELLGYVRFFNLCTGYFVRSRIPLFENHKVLDSADGLILLLREQDHTVRLLHPFTGDIAVLPPLTTLLRDFGDGLNFSSRDLSALGDLSATSVSVSLDGVITVLIIFSWLSRVAFASSGIDHQWRVSTWSLTSPLWWSVSFKGRLYVLCYKYYGDDPQFFQIDPPQHKDMGLSDRPKLIATCRGKIQPPFHLVACDSDIFIIGLSNIPNSVHMLVYRLADLIVNKVVPVTSIGGNILFANYVSSLSVSARALPTIMGDGIVTTAPGDIYFGKNNDLGIYHLKDCTWLPAVDADEYHDKWLSKPSSPRNLVHRIFWRRFNLEKFGYYFSWNKTRPSLVKTNWRDEV</sequence>
<keyword evidence="4" id="KW-1185">Reference proteome</keyword>
<reference evidence="2 3" key="1">
    <citation type="journal article" date="2010" name="Nature">
        <title>Genome sequencing and analysis of the model grass Brachypodium distachyon.</title>
        <authorList>
            <consortium name="International Brachypodium Initiative"/>
        </authorList>
    </citation>
    <scope>NUCLEOTIDE SEQUENCE [LARGE SCALE GENOMIC DNA]</scope>
    <source>
        <strain evidence="2 3">Bd21</strain>
    </source>
</reference>
<dbReference type="InterPro" id="IPR005174">
    <property type="entry name" value="KIB1-4_b-propeller"/>
</dbReference>
<reference evidence="2" key="2">
    <citation type="submission" date="2017-06" db="EMBL/GenBank/DDBJ databases">
        <title>WGS assembly of Brachypodium distachyon.</title>
        <authorList>
            <consortium name="The International Brachypodium Initiative"/>
            <person name="Lucas S."/>
            <person name="Harmon-Smith M."/>
            <person name="Lail K."/>
            <person name="Tice H."/>
            <person name="Grimwood J."/>
            <person name="Bruce D."/>
            <person name="Barry K."/>
            <person name="Shu S."/>
            <person name="Lindquist E."/>
            <person name="Wang M."/>
            <person name="Pitluck S."/>
            <person name="Vogel J.P."/>
            <person name="Garvin D.F."/>
            <person name="Mockler T.C."/>
            <person name="Schmutz J."/>
            <person name="Rokhsar D."/>
            <person name="Bevan M.W."/>
        </authorList>
    </citation>
    <scope>NUCLEOTIDE SEQUENCE</scope>
    <source>
        <strain evidence="2">Bd21</strain>
    </source>
</reference>
<dbReference type="Gramene" id="KQK02351">
    <property type="protein sequence ID" value="KQK02351"/>
    <property type="gene ID" value="BRADI_2g00960v3"/>
</dbReference>